<gene>
    <name evidence="3" type="ORF">GCM10010346_47350</name>
</gene>
<evidence type="ECO:0000256" key="2">
    <source>
        <dbReference type="SAM" id="Phobius"/>
    </source>
</evidence>
<dbReference type="EMBL" id="BMVO01000018">
    <property type="protein sequence ID" value="GHB17952.1"/>
    <property type="molecule type" value="Genomic_DNA"/>
</dbReference>
<feature type="transmembrane region" description="Helical" evidence="2">
    <location>
        <begin position="55"/>
        <end position="76"/>
    </location>
</feature>
<keyword evidence="4" id="KW-1185">Reference proteome</keyword>
<feature type="region of interest" description="Disordered" evidence="1">
    <location>
        <begin position="76"/>
        <end position="158"/>
    </location>
</feature>
<accession>A0ABQ3DX41</accession>
<comment type="caution">
    <text evidence="3">The sequence shown here is derived from an EMBL/GenBank/DDBJ whole genome shotgun (WGS) entry which is preliminary data.</text>
</comment>
<evidence type="ECO:0000313" key="3">
    <source>
        <dbReference type="EMBL" id="GHB17952.1"/>
    </source>
</evidence>
<name>A0ABQ3DX41_9ACTN</name>
<keyword evidence="2" id="KW-0472">Membrane</keyword>
<feature type="compositionally biased region" description="Gly residues" evidence="1">
    <location>
        <begin position="81"/>
        <end position="90"/>
    </location>
</feature>
<sequence length="321" mass="32937">MVCERCGGGRRGALPGMACPDCGTAAGDGRVAGGSWVARETVAGRLSTLSRPRKALLVTAVVLTVAVLVTSATLLADADGDSGGGTGGPVGNADDLARGVPTRIGPTGPPDTPATPSASASRTPAPSSPAATSRPPAKKPKPPKRPPAARHPAFTAWAGPGCSSGRYEEFGRFENGDAGWYTVDSGGYEGGSCDGRFSAVPMSGAEDQDRGNTATWSWRVGDGFAACALSVYVPESRRDTDVAGHPTFYRLLADPDDNSSSYAAFAVRQTAHRGSLVSVGSYEVKGDSFAVQLVDRGRDWGDDDLVGAHHAAAQMKLSCRA</sequence>
<dbReference type="Proteomes" id="UP000599437">
    <property type="component" value="Unassembled WGS sequence"/>
</dbReference>
<dbReference type="RefSeq" id="WP_229843656.1">
    <property type="nucleotide sequence ID" value="NZ_BMVO01000018.1"/>
</dbReference>
<keyword evidence="2" id="KW-0812">Transmembrane</keyword>
<organism evidence="3 4">
    <name type="scientific">Streptomyces chryseus</name>
    <dbReference type="NCBI Taxonomy" id="68186"/>
    <lineage>
        <taxon>Bacteria</taxon>
        <taxon>Bacillati</taxon>
        <taxon>Actinomycetota</taxon>
        <taxon>Actinomycetes</taxon>
        <taxon>Kitasatosporales</taxon>
        <taxon>Streptomycetaceae</taxon>
        <taxon>Streptomyces</taxon>
    </lineage>
</organism>
<feature type="compositionally biased region" description="Basic residues" evidence="1">
    <location>
        <begin position="136"/>
        <end position="148"/>
    </location>
</feature>
<evidence type="ECO:0000313" key="4">
    <source>
        <dbReference type="Proteomes" id="UP000599437"/>
    </source>
</evidence>
<evidence type="ECO:0000256" key="1">
    <source>
        <dbReference type="SAM" id="MobiDB-lite"/>
    </source>
</evidence>
<feature type="compositionally biased region" description="Low complexity" evidence="1">
    <location>
        <begin position="114"/>
        <end position="135"/>
    </location>
</feature>
<protein>
    <recommendedName>
        <fullName evidence="5">Adhesin</fullName>
    </recommendedName>
</protein>
<proteinExistence type="predicted"/>
<evidence type="ECO:0008006" key="5">
    <source>
        <dbReference type="Google" id="ProtNLM"/>
    </source>
</evidence>
<keyword evidence="2" id="KW-1133">Transmembrane helix</keyword>
<reference evidence="4" key="1">
    <citation type="journal article" date="2019" name="Int. J. Syst. Evol. Microbiol.">
        <title>The Global Catalogue of Microorganisms (GCM) 10K type strain sequencing project: providing services to taxonomists for standard genome sequencing and annotation.</title>
        <authorList>
            <consortium name="The Broad Institute Genomics Platform"/>
            <consortium name="The Broad Institute Genome Sequencing Center for Infectious Disease"/>
            <person name="Wu L."/>
            <person name="Ma J."/>
        </authorList>
    </citation>
    <scope>NUCLEOTIDE SEQUENCE [LARGE SCALE GENOMIC DNA]</scope>
    <source>
        <strain evidence="4">JCM 4737</strain>
    </source>
</reference>